<dbReference type="SMART" id="SM00228">
    <property type="entry name" value="PDZ"/>
    <property type="match status" value="1"/>
</dbReference>
<keyword evidence="5 11" id="KW-0812">Transmembrane</keyword>
<dbReference type="CDD" id="cd23081">
    <property type="entry name" value="cpPDZ_EcRseP-like"/>
    <property type="match status" value="1"/>
</dbReference>
<keyword evidence="7 11" id="KW-0862">Zinc</keyword>
<evidence type="ECO:0000256" key="6">
    <source>
        <dbReference type="ARBA" id="ARBA00022801"/>
    </source>
</evidence>
<comment type="similarity">
    <text evidence="3 11">Belongs to the peptidase M50B family.</text>
</comment>
<dbReference type="PANTHER" id="PTHR42837:SF2">
    <property type="entry name" value="MEMBRANE METALLOPROTEASE ARASP2, CHLOROPLASTIC-RELATED"/>
    <property type="match status" value="1"/>
</dbReference>
<dbReference type="InterPro" id="IPR008915">
    <property type="entry name" value="Peptidase_M50"/>
</dbReference>
<evidence type="ECO:0000259" key="12">
    <source>
        <dbReference type="SMART" id="SM00228"/>
    </source>
</evidence>
<dbReference type="CDD" id="cd06163">
    <property type="entry name" value="S2P-M50_PDZ_RseP-like"/>
    <property type="match status" value="1"/>
</dbReference>
<evidence type="ECO:0000256" key="10">
    <source>
        <dbReference type="ARBA" id="ARBA00023136"/>
    </source>
</evidence>
<protein>
    <recommendedName>
        <fullName evidence="11">Zinc metalloprotease</fullName>
        <ecNumber evidence="11">3.4.24.-</ecNumber>
    </recommendedName>
</protein>
<gene>
    <name evidence="13" type="primary">rseP</name>
    <name evidence="13" type="ORF">J0J70_09720</name>
</gene>
<keyword evidence="10 11" id="KW-0472">Membrane</keyword>
<evidence type="ECO:0000256" key="8">
    <source>
        <dbReference type="ARBA" id="ARBA00022989"/>
    </source>
</evidence>
<dbReference type="Pfam" id="PF17820">
    <property type="entry name" value="PDZ_6"/>
    <property type="match status" value="1"/>
</dbReference>
<dbReference type="NCBIfam" id="TIGR00054">
    <property type="entry name" value="RIP metalloprotease RseP"/>
    <property type="match status" value="1"/>
</dbReference>
<feature type="transmembrane region" description="Helical" evidence="11">
    <location>
        <begin position="164"/>
        <end position="188"/>
    </location>
</feature>
<feature type="transmembrane region" description="Helical" evidence="11">
    <location>
        <begin position="390"/>
        <end position="408"/>
    </location>
</feature>
<evidence type="ECO:0000256" key="2">
    <source>
        <dbReference type="ARBA" id="ARBA00004141"/>
    </source>
</evidence>
<keyword evidence="8 11" id="KW-1133">Transmembrane helix</keyword>
<dbReference type="Pfam" id="PF02163">
    <property type="entry name" value="Peptidase_M50"/>
    <property type="match status" value="1"/>
</dbReference>
<evidence type="ECO:0000256" key="5">
    <source>
        <dbReference type="ARBA" id="ARBA00022692"/>
    </source>
</evidence>
<evidence type="ECO:0000256" key="3">
    <source>
        <dbReference type="ARBA" id="ARBA00007931"/>
    </source>
</evidence>
<dbReference type="InterPro" id="IPR001478">
    <property type="entry name" value="PDZ"/>
</dbReference>
<evidence type="ECO:0000256" key="1">
    <source>
        <dbReference type="ARBA" id="ARBA00001947"/>
    </source>
</evidence>
<feature type="domain" description="PDZ" evidence="12">
    <location>
        <begin position="181"/>
        <end position="254"/>
    </location>
</feature>
<keyword evidence="9 11" id="KW-0482">Metalloprotease</keyword>
<evidence type="ECO:0000256" key="4">
    <source>
        <dbReference type="ARBA" id="ARBA00022670"/>
    </source>
</evidence>
<keyword evidence="6 11" id="KW-0378">Hydrolase</keyword>
<evidence type="ECO:0000256" key="7">
    <source>
        <dbReference type="ARBA" id="ARBA00022833"/>
    </source>
</evidence>
<feature type="transmembrane region" description="Helical" evidence="11">
    <location>
        <begin position="335"/>
        <end position="356"/>
    </location>
</feature>
<name>A0A9Q9FE19_9FIRM</name>
<evidence type="ECO:0000256" key="11">
    <source>
        <dbReference type="RuleBase" id="RU362031"/>
    </source>
</evidence>
<dbReference type="RefSeq" id="WP_055274958.1">
    <property type="nucleotide sequence ID" value="NZ_CP071250.1"/>
</dbReference>
<dbReference type="InterPro" id="IPR041489">
    <property type="entry name" value="PDZ_6"/>
</dbReference>
<dbReference type="PANTHER" id="PTHR42837">
    <property type="entry name" value="REGULATOR OF SIGMA-E PROTEASE RSEP"/>
    <property type="match status" value="1"/>
</dbReference>
<accession>A0A9Q9FE19</accession>
<dbReference type="AlphaFoldDB" id="A0A9Q9FE19"/>
<dbReference type="EC" id="3.4.24.-" evidence="11"/>
<dbReference type="GO" id="GO:0046872">
    <property type="term" value="F:metal ion binding"/>
    <property type="evidence" value="ECO:0007669"/>
    <property type="project" value="UniProtKB-KW"/>
</dbReference>
<proteinExistence type="inferred from homology"/>
<dbReference type="Proteomes" id="UP001058072">
    <property type="component" value="Chromosome"/>
</dbReference>
<reference evidence="13" key="1">
    <citation type="submission" date="2021-03" db="EMBL/GenBank/DDBJ databases">
        <title>Comparative Genomics and Metabolomics in the genus Turicibacter.</title>
        <authorList>
            <person name="Maki J."/>
            <person name="Looft T."/>
        </authorList>
    </citation>
    <scope>NUCLEOTIDE SEQUENCE</scope>
    <source>
        <strain evidence="13">ISU324</strain>
    </source>
</reference>
<dbReference type="GO" id="GO:0004222">
    <property type="term" value="F:metalloendopeptidase activity"/>
    <property type="evidence" value="ECO:0007669"/>
    <property type="project" value="InterPro"/>
</dbReference>
<comment type="subcellular location">
    <subcellularLocation>
        <location evidence="2">Membrane</location>
        <topology evidence="2">Multi-pass membrane protein</topology>
    </subcellularLocation>
</comment>
<sequence>MIGIISFILALGIIILVHELGHFLVAKHYGILCHEFSIGMGPTVWSKKKGETTYSIRAIPFGGFVAMAGEEAEKEMVKVDQVVGVSFSRQGLVDRIYLKPEDQKPEVIGTIKSVDLYKQLTISLETEDGILREFNVEHEAYYILEKGTQQIAPYDRCLESKSKWARFATMVAGATMNFVLALVLFFIVGLSVGMPTYSNTLGQIIQDSPAQVAGLEEGDTIVSYNNQVVSNWEDLTAAIQSTTEPTTLTYIRNGQTNTVEITPQVNDREGTLVSSIGVGPEYEKSLLTGFKYSIFKTKEAFVSIFETFRMLFVTKEAGINDLSGPVGIYKMTSTIATYGLTSLLIWVGFLSVNIGIMNLLPFPALDGGRILFVLIEAIIGRPVDRRIEGYIHMTGLLLFFGLFIYVTFNDIIRLISA</sequence>
<evidence type="ECO:0000313" key="14">
    <source>
        <dbReference type="Proteomes" id="UP001058072"/>
    </source>
</evidence>
<dbReference type="EMBL" id="CP071250">
    <property type="protein sequence ID" value="UUF07888.1"/>
    <property type="molecule type" value="Genomic_DNA"/>
</dbReference>
<dbReference type="GO" id="GO:0016020">
    <property type="term" value="C:membrane"/>
    <property type="evidence" value="ECO:0007669"/>
    <property type="project" value="UniProtKB-SubCell"/>
</dbReference>
<keyword evidence="11" id="KW-0479">Metal-binding</keyword>
<keyword evidence="4" id="KW-0645">Protease</keyword>
<dbReference type="InterPro" id="IPR004387">
    <property type="entry name" value="Pept_M50_Zn"/>
</dbReference>
<dbReference type="GO" id="GO:0006508">
    <property type="term" value="P:proteolysis"/>
    <property type="evidence" value="ECO:0007669"/>
    <property type="project" value="UniProtKB-KW"/>
</dbReference>
<comment type="cofactor">
    <cofactor evidence="1 11">
        <name>Zn(2+)</name>
        <dbReference type="ChEBI" id="CHEBI:29105"/>
    </cofactor>
</comment>
<dbReference type="SUPFAM" id="SSF50156">
    <property type="entry name" value="PDZ domain-like"/>
    <property type="match status" value="1"/>
</dbReference>
<evidence type="ECO:0000256" key="9">
    <source>
        <dbReference type="ARBA" id="ARBA00023049"/>
    </source>
</evidence>
<organism evidence="13 14">
    <name type="scientific">Turicibacter bilis</name>
    <dbReference type="NCBI Taxonomy" id="2735723"/>
    <lineage>
        <taxon>Bacteria</taxon>
        <taxon>Bacillati</taxon>
        <taxon>Bacillota</taxon>
        <taxon>Erysipelotrichia</taxon>
        <taxon>Erysipelotrichales</taxon>
        <taxon>Turicibacteraceae</taxon>
        <taxon>Turicibacter</taxon>
    </lineage>
</organism>
<dbReference type="InterPro" id="IPR036034">
    <property type="entry name" value="PDZ_sf"/>
</dbReference>
<dbReference type="Gene3D" id="2.30.42.10">
    <property type="match status" value="1"/>
</dbReference>
<evidence type="ECO:0000313" key="13">
    <source>
        <dbReference type="EMBL" id="UUF07888.1"/>
    </source>
</evidence>